<dbReference type="GO" id="GO:0006355">
    <property type="term" value="P:regulation of DNA-templated transcription"/>
    <property type="evidence" value="ECO:0007669"/>
    <property type="project" value="InterPro"/>
</dbReference>
<dbReference type="GO" id="GO:0016787">
    <property type="term" value="F:hydrolase activity"/>
    <property type="evidence" value="ECO:0007669"/>
    <property type="project" value="UniProtKB-KW"/>
</dbReference>
<dbReference type="GO" id="GO:0006281">
    <property type="term" value="P:DNA repair"/>
    <property type="evidence" value="ECO:0007669"/>
    <property type="project" value="UniProtKB-KW"/>
</dbReference>
<keyword evidence="9" id="KW-0548">Nucleotidyltransferase</keyword>
<dbReference type="AlphaFoldDB" id="A0A7H2BKM3"/>
<evidence type="ECO:0000256" key="4">
    <source>
        <dbReference type="ARBA" id="ARBA00022813"/>
    </source>
</evidence>
<proteinExistence type="inferred from homology"/>
<evidence type="ECO:0000256" key="2">
    <source>
        <dbReference type="ARBA" id="ARBA00022763"/>
    </source>
</evidence>
<dbReference type="RefSeq" id="WP_190617818.1">
    <property type="nucleotide sequence ID" value="NZ_BAAAHX010000011.1"/>
</dbReference>
<dbReference type="PANTHER" id="PTHR33516">
    <property type="entry name" value="LEXA REPRESSOR"/>
    <property type="match status" value="1"/>
</dbReference>
<dbReference type="NCBIfam" id="NF007621">
    <property type="entry name" value="PRK10276.1"/>
    <property type="match status" value="1"/>
</dbReference>
<dbReference type="SUPFAM" id="SSF51306">
    <property type="entry name" value="LexA/Signal peptidase"/>
    <property type="match status" value="1"/>
</dbReference>
<dbReference type="EMBL" id="CP061538">
    <property type="protein sequence ID" value="QNV40219.1"/>
    <property type="molecule type" value="Genomic_DNA"/>
</dbReference>
<evidence type="ECO:0000256" key="1">
    <source>
        <dbReference type="ARBA" id="ARBA00007484"/>
    </source>
</evidence>
<dbReference type="GO" id="GO:0003887">
    <property type="term" value="F:DNA-directed DNA polymerase activity"/>
    <property type="evidence" value="ECO:0007669"/>
    <property type="project" value="UniProtKB-EC"/>
</dbReference>
<dbReference type="InterPro" id="IPR050077">
    <property type="entry name" value="LexA_repressor"/>
</dbReference>
<dbReference type="InterPro" id="IPR015927">
    <property type="entry name" value="Peptidase_S24_S26A/B/C"/>
</dbReference>
<dbReference type="GO" id="GO:0009432">
    <property type="term" value="P:SOS response"/>
    <property type="evidence" value="ECO:0007669"/>
    <property type="project" value="UniProtKB-KW"/>
</dbReference>
<gene>
    <name evidence="9" type="primary">umuD</name>
    <name evidence="9" type="ORF">IDM48_01900</name>
</gene>
<dbReference type="InterPro" id="IPR006197">
    <property type="entry name" value="Peptidase_S24_LexA"/>
</dbReference>
<reference evidence="9 10" key="1">
    <citation type="submission" date="2020-09" db="EMBL/GenBank/DDBJ databases">
        <title>Investigation of environmental microbe.</title>
        <authorList>
            <person name="Ou Y."/>
            <person name="Kang Q."/>
        </authorList>
    </citation>
    <scope>NUCLEOTIDE SEQUENCE [LARGE SCALE GENOMIC DNA]</scope>
    <source>
        <strain evidence="9 10">KJZ-9</strain>
    </source>
</reference>
<evidence type="ECO:0000313" key="10">
    <source>
        <dbReference type="Proteomes" id="UP000516421"/>
    </source>
</evidence>
<comment type="similarity">
    <text evidence="1 7">Belongs to the peptidase S24 family.</text>
</comment>
<dbReference type="EC" id="2.7.7.7" evidence="9"/>
<keyword evidence="4 7" id="KW-0068">Autocatalytic cleavage</keyword>
<dbReference type="CDD" id="cd06529">
    <property type="entry name" value="S24_LexA-like"/>
    <property type="match status" value="1"/>
</dbReference>
<keyword evidence="3 7" id="KW-0378">Hydrolase</keyword>
<dbReference type="InterPro" id="IPR039418">
    <property type="entry name" value="LexA-like"/>
</dbReference>
<dbReference type="Gene3D" id="2.10.109.10">
    <property type="entry name" value="Umud Fragment, subunit A"/>
    <property type="match status" value="1"/>
</dbReference>
<dbReference type="Proteomes" id="UP000516421">
    <property type="component" value="Chromosome"/>
</dbReference>
<sequence length="143" mass="15495">MKAVILARLTSPAPATYPTADVRVPAGFPSPAQDYSATTLDLNEVLIHDRAATFILRVYGDSMVDAGISDGDEIIVDRSLEPHEGAIVVAALDGEFTVKRFRRSPDGQGWLLPENPAYPAIPISEYADFMIFGVVTRCLHHVG</sequence>
<keyword evidence="10" id="KW-1185">Reference proteome</keyword>
<name>A0A7H2BKM3_9MICC</name>
<protein>
    <submittedName>
        <fullName evidence="9">Translesion error-prone DNA polymerase V autoproteolytic subunit</fullName>
        <ecNumber evidence="9">2.7.7.7</ecNumber>
    </submittedName>
</protein>
<organism evidence="9 10">
    <name type="scientific">Rothia amarae</name>
    <dbReference type="NCBI Taxonomy" id="169480"/>
    <lineage>
        <taxon>Bacteria</taxon>
        <taxon>Bacillati</taxon>
        <taxon>Actinomycetota</taxon>
        <taxon>Actinomycetes</taxon>
        <taxon>Micrococcales</taxon>
        <taxon>Micrococcaceae</taxon>
        <taxon>Rothia</taxon>
    </lineage>
</organism>
<evidence type="ECO:0000259" key="8">
    <source>
        <dbReference type="Pfam" id="PF00717"/>
    </source>
</evidence>
<dbReference type="InterPro" id="IPR036286">
    <property type="entry name" value="LexA/Signal_pep-like_sf"/>
</dbReference>
<evidence type="ECO:0000256" key="6">
    <source>
        <dbReference type="ARBA" id="ARBA00023236"/>
    </source>
</evidence>
<dbReference type="Pfam" id="PF00717">
    <property type="entry name" value="Peptidase_S24"/>
    <property type="match status" value="1"/>
</dbReference>
<evidence type="ECO:0000256" key="7">
    <source>
        <dbReference type="RuleBase" id="RU003991"/>
    </source>
</evidence>
<dbReference type="KEGG" id="rama:IDM48_01900"/>
<keyword evidence="9" id="KW-0808">Transferase</keyword>
<evidence type="ECO:0000256" key="5">
    <source>
        <dbReference type="ARBA" id="ARBA00023204"/>
    </source>
</evidence>
<evidence type="ECO:0000313" key="9">
    <source>
        <dbReference type="EMBL" id="QNV40219.1"/>
    </source>
</evidence>
<evidence type="ECO:0000256" key="3">
    <source>
        <dbReference type="ARBA" id="ARBA00022801"/>
    </source>
</evidence>
<accession>A0A7H2BKM3</accession>
<dbReference type="PRINTS" id="PR00726">
    <property type="entry name" value="LEXASERPTASE"/>
</dbReference>
<dbReference type="GO" id="GO:0003677">
    <property type="term" value="F:DNA binding"/>
    <property type="evidence" value="ECO:0007669"/>
    <property type="project" value="InterPro"/>
</dbReference>
<feature type="domain" description="Peptidase S24/S26A/S26B/S26C" evidence="8">
    <location>
        <begin position="23"/>
        <end position="135"/>
    </location>
</feature>
<keyword evidence="6" id="KW-0742">SOS response</keyword>
<dbReference type="PANTHER" id="PTHR33516:SF2">
    <property type="entry name" value="LEXA REPRESSOR-RELATED"/>
    <property type="match status" value="1"/>
</dbReference>
<keyword evidence="2" id="KW-0227">DNA damage</keyword>
<keyword evidence="5" id="KW-0234">DNA repair</keyword>